<reference evidence="9 10" key="1">
    <citation type="journal article" date="2019" name="Int. J. Syst. Evol. Microbiol.">
        <title>The Global Catalogue of Microorganisms (GCM) 10K type strain sequencing project: providing services to taxonomists for standard genome sequencing and annotation.</title>
        <authorList>
            <consortium name="The Broad Institute Genomics Platform"/>
            <consortium name="The Broad Institute Genome Sequencing Center for Infectious Disease"/>
            <person name="Wu L."/>
            <person name="Ma J."/>
        </authorList>
    </citation>
    <scope>NUCLEOTIDE SEQUENCE [LARGE SCALE GENOMIC DNA]</scope>
    <source>
        <strain evidence="9 10">GX21</strain>
    </source>
</reference>
<dbReference type="GO" id="GO:0016020">
    <property type="term" value="C:membrane"/>
    <property type="evidence" value="ECO:0007669"/>
    <property type="project" value="UniProtKB-SubCell"/>
</dbReference>
<feature type="transmembrane region" description="Helical" evidence="7">
    <location>
        <begin position="6"/>
        <end position="26"/>
    </location>
</feature>
<dbReference type="AlphaFoldDB" id="A0ABD5ZVD5"/>
<feature type="transmembrane region" description="Helical" evidence="7">
    <location>
        <begin position="189"/>
        <end position="208"/>
    </location>
</feature>
<evidence type="ECO:0000313" key="9">
    <source>
        <dbReference type="EMBL" id="MFC7254400.1"/>
    </source>
</evidence>
<dbReference type="Pfam" id="PF02080">
    <property type="entry name" value="TrkA_C"/>
    <property type="match status" value="1"/>
</dbReference>
<dbReference type="InterPro" id="IPR006037">
    <property type="entry name" value="RCK_C"/>
</dbReference>
<proteinExistence type="predicted"/>
<evidence type="ECO:0000313" key="10">
    <source>
        <dbReference type="Proteomes" id="UP001596434"/>
    </source>
</evidence>
<feature type="transmembrane region" description="Helical" evidence="7">
    <location>
        <begin position="431"/>
        <end position="461"/>
    </location>
</feature>
<evidence type="ECO:0000256" key="2">
    <source>
        <dbReference type="ARBA" id="ARBA00022448"/>
    </source>
</evidence>
<gene>
    <name evidence="9" type="ORF">ACFQKE_03650</name>
</gene>
<keyword evidence="3 7" id="KW-0812">Transmembrane</keyword>
<dbReference type="PANTHER" id="PTHR43652:SF2">
    <property type="entry name" value="BASIC AMINO ACID ANTIPORTER YFCC-RELATED"/>
    <property type="match status" value="1"/>
</dbReference>
<evidence type="ECO:0000256" key="5">
    <source>
        <dbReference type="ARBA" id="ARBA00022989"/>
    </source>
</evidence>
<feature type="transmembrane region" description="Helical" evidence="7">
    <location>
        <begin position="473"/>
        <end position="492"/>
    </location>
</feature>
<comment type="subcellular location">
    <subcellularLocation>
        <location evidence="1">Membrane</location>
        <topology evidence="1">Multi-pass membrane protein</topology>
    </subcellularLocation>
</comment>
<feature type="transmembrane region" description="Helical" evidence="7">
    <location>
        <begin position="597"/>
        <end position="617"/>
    </location>
</feature>
<evidence type="ECO:0000256" key="6">
    <source>
        <dbReference type="ARBA" id="ARBA00023136"/>
    </source>
</evidence>
<protein>
    <submittedName>
        <fullName evidence="9">SLC13 family permease</fullName>
    </submittedName>
</protein>
<dbReference type="Pfam" id="PF03600">
    <property type="entry name" value="CitMHS"/>
    <property type="match status" value="1"/>
</dbReference>
<evidence type="ECO:0000259" key="8">
    <source>
        <dbReference type="PROSITE" id="PS51202"/>
    </source>
</evidence>
<feature type="transmembrane region" description="Helical" evidence="7">
    <location>
        <begin position="557"/>
        <end position="577"/>
    </location>
</feature>
<evidence type="ECO:0000256" key="4">
    <source>
        <dbReference type="ARBA" id="ARBA00022737"/>
    </source>
</evidence>
<name>A0ABD5ZVD5_9EURY</name>
<dbReference type="EMBL" id="JBHTAT010000001">
    <property type="protein sequence ID" value="MFC7254400.1"/>
    <property type="molecule type" value="Genomic_DNA"/>
</dbReference>
<dbReference type="InterPro" id="IPR036721">
    <property type="entry name" value="RCK_C_sf"/>
</dbReference>
<evidence type="ECO:0000256" key="1">
    <source>
        <dbReference type="ARBA" id="ARBA00004141"/>
    </source>
</evidence>
<dbReference type="InterPro" id="IPR051679">
    <property type="entry name" value="DASS-Related_Transporters"/>
</dbReference>
<keyword evidence="6 7" id="KW-0472">Membrane</keyword>
<dbReference type="SUPFAM" id="SSF116726">
    <property type="entry name" value="TrkA C-terminal domain-like"/>
    <property type="match status" value="2"/>
</dbReference>
<dbReference type="Proteomes" id="UP001596434">
    <property type="component" value="Unassembled WGS sequence"/>
</dbReference>
<dbReference type="Gene3D" id="3.30.70.1450">
    <property type="entry name" value="Regulator of K+ conductance, C-terminal domain"/>
    <property type="match status" value="2"/>
</dbReference>
<dbReference type="GeneID" id="96952714"/>
<accession>A0ABD5ZVD5</accession>
<evidence type="ECO:0000256" key="7">
    <source>
        <dbReference type="SAM" id="Phobius"/>
    </source>
</evidence>
<feature type="transmembrane region" description="Helical" evidence="7">
    <location>
        <begin position="499"/>
        <end position="525"/>
    </location>
</feature>
<dbReference type="RefSeq" id="WP_379702601.1">
    <property type="nucleotide sequence ID" value="NZ_JBHTAT010000001.1"/>
</dbReference>
<keyword evidence="4" id="KW-0677">Repeat</keyword>
<organism evidence="9 10">
    <name type="scientific">Haloplanus litoreus</name>
    <dbReference type="NCBI Taxonomy" id="767515"/>
    <lineage>
        <taxon>Archaea</taxon>
        <taxon>Methanobacteriati</taxon>
        <taxon>Methanobacteriota</taxon>
        <taxon>Stenosarchaea group</taxon>
        <taxon>Halobacteria</taxon>
        <taxon>Halobacteriales</taxon>
        <taxon>Haloferacaceae</taxon>
        <taxon>Haloplanus</taxon>
    </lineage>
</organism>
<keyword evidence="10" id="KW-1185">Reference proteome</keyword>
<dbReference type="InterPro" id="IPR004680">
    <property type="entry name" value="Cit_transptr-like_dom"/>
</dbReference>
<feature type="transmembrane region" description="Helical" evidence="7">
    <location>
        <begin position="144"/>
        <end position="169"/>
    </location>
</feature>
<dbReference type="PANTHER" id="PTHR43652">
    <property type="entry name" value="BASIC AMINO ACID ANTIPORTER YFCC-RELATED"/>
    <property type="match status" value="1"/>
</dbReference>
<sequence>MASFPLPASTLLVFGLVVAALLLFVTERIPNDTTALAVLVSLAVLEPWTQVTPAEAISGFASPATLTIVAMYMLSEGVQRTGLVGRLGAALGRATGGNERRLLGATVGTTGLAASVVNNTPVVAVFIPMITDLAGRYGLSPSKLLLPLSYAAMLGGTLTLVGTATNILASDLSRQLLGHPLSMFEFTKLGLVIFLVGVVYLLTVGRWLTPARIDPAADLTEAFDLENHLVRLVVRESSPFVDVPVDAAADELAAAGYDLDFLQIERDGESYLATTSDQRLRTGDLLTVRTSLQTANRVAGEYGLRHRHRDEVTEDDLSETPHRGMLAEVVVPDDSRFVGKRIGESALDERFDTTVLAVRRGNEVTRRDLDDVELRAGDTLLLQTTAGAIAYLADRDEVVVTHEPEDPGDLGEAARVETSGAPLDPHAPAAVAILLGVVVVAALGWLPIVIAALGGVVAMIVTGCLRPSAAYDAVSWNVVFLLAGLLPLGIAMQRTGGDALLAGVLVASDAVLPLVGVLALVYVVTALLANLITPVATVVLMIPIAVDTAVRLGATPLTFLLAVMFAGSTAFMTPIGYQTNLMVYGPGGYRFTDYLRVGGPLQLLVAVVTTLGLVFFWGL</sequence>
<dbReference type="PROSITE" id="PS51202">
    <property type="entry name" value="RCK_C"/>
    <property type="match status" value="1"/>
</dbReference>
<comment type="caution">
    <text evidence="9">The sequence shown here is derived from an EMBL/GenBank/DDBJ whole genome shotgun (WGS) entry which is preliminary data.</text>
</comment>
<feature type="domain" description="RCK C-terminal" evidence="8">
    <location>
        <begin position="314"/>
        <end position="398"/>
    </location>
</feature>
<keyword evidence="5 7" id="KW-1133">Transmembrane helix</keyword>
<evidence type="ECO:0000256" key="3">
    <source>
        <dbReference type="ARBA" id="ARBA00022692"/>
    </source>
</evidence>
<keyword evidence="2" id="KW-0813">Transport</keyword>